<reference evidence="2 3" key="1">
    <citation type="submission" date="2024-01" db="EMBL/GenBank/DDBJ databases">
        <title>The genome of the rayed Mediterranean limpet Patella caerulea (Linnaeus, 1758).</title>
        <authorList>
            <person name="Anh-Thu Weber A."/>
            <person name="Halstead-Nussloch G."/>
        </authorList>
    </citation>
    <scope>NUCLEOTIDE SEQUENCE [LARGE SCALE GENOMIC DNA]</scope>
    <source>
        <strain evidence="2">AATW-2023a</strain>
        <tissue evidence="2">Whole specimen</tissue>
    </source>
</reference>
<sequence length="93" mass="10105">MARHDVFFMMFVIGLIVIGTVYADFSRCNCKGRCGSFKCDPSNTKGCDCVNCRCIPGSVGFHRCCAANCGVFSKTLCYTCKVWQGCNCKGCVG</sequence>
<organism evidence="2 3">
    <name type="scientific">Patella caerulea</name>
    <name type="common">Rayed Mediterranean limpet</name>
    <dbReference type="NCBI Taxonomy" id="87958"/>
    <lineage>
        <taxon>Eukaryota</taxon>
        <taxon>Metazoa</taxon>
        <taxon>Spiralia</taxon>
        <taxon>Lophotrochozoa</taxon>
        <taxon>Mollusca</taxon>
        <taxon>Gastropoda</taxon>
        <taxon>Patellogastropoda</taxon>
        <taxon>Patelloidea</taxon>
        <taxon>Patellidae</taxon>
        <taxon>Patella</taxon>
    </lineage>
</organism>
<keyword evidence="1" id="KW-0812">Transmembrane</keyword>
<evidence type="ECO:0000313" key="2">
    <source>
        <dbReference type="EMBL" id="KAK6173229.1"/>
    </source>
</evidence>
<comment type="caution">
    <text evidence="2">The sequence shown here is derived from an EMBL/GenBank/DDBJ whole genome shotgun (WGS) entry which is preliminary data.</text>
</comment>
<feature type="transmembrane region" description="Helical" evidence="1">
    <location>
        <begin position="6"/>
        <end position="23"/>
    </location>
</feature>
<keyword evidence="3" id="KW-1185">Reference proteome</keyword>
<protein>
    <submittedName>
        <fullName evidence="2">Uncharacterized protein</fullName>
    </submittedName>
</protein>
<accession>A0AAN8JCF6</accession>
<proteinExistence type="predicted"/>
<dbReference type="EMBL" id="JAZGQO010000011">
    <property type="protein sequence ID" value="KAK6173229.1"/>
    <property type="molecule type" value="Genomic_DNA"/>
</dbReference>
<keyword evidence="1" id="KW-1133">Transmembrane helix</keyword>
<evidence type="ECO:0000313" key="3">
    <source>
        <dbReference type="Proteomes" id="UP001347796"/>
    </source>
</evidence>
<keyword evidence="1" id="KW-0472">Membrane</keyword>
<gene>
    <name evidence="2" type="ORF">SNE40_016718</name>
</gene>
<dbReference type="Proteomes" id="UP001347796">
    <property type="component" value="Unassembled WGS sequence"/>
</dbReference>
<evidence type="ECO:0000256" key="1">
    <source>
        <dbReference type="SAM" id="Phobius"/>
    </source>
</evidence>
<dbReference type="AlphaFoldDB" id="A0AAN8JCF6"/>
<name>A0AAN8JCF6_PATCE</name>